<reference evidence="2 3" key="1">
    <citation type="submission" date="2018-11" db="EMBL/GenBank/DDBJ databases">
        <authorList>
            <consortium name="Pathogen Informatics"/>
        </authorList>
    </citation>
    <scope>NUCLEOTIDE SEQUENCE [LARGE SCALE GENOMIC DNA]</scope>
</reference>
<evidence type="ECO:0000256" key="1">
    <source>
        <dbReference type="SAM" id="MobiDB-lite"/>
    </source>
</evidence>
<accession>A0A3P6Q5A2</accession>
<sequence length="177" mass="20058">MNGINKFIVNWKCGCVFSEKAVQEVKSDVCYGCSGPWDPKDSVVLYPDEDLLEEYKQKLAAERAEKKNKKKNGENGVEKVNGESAEKAVASGEHKKEEHGHKKDAYKHLQNSGSSSSNDDSSVSDKEKHKKAEKRKHESDIQSDPTKSEAYKKLFTTCEEAKNKPAQHWITYNPLYY</sequence>
<dbReference type="GO" id="GO:0006274">
    <property type="term" value="P:DNA replication termination"/>
    <property type="evidence" value="ECO:0007669"/>
    <property type="project" value="TreeGrafter"/>
</dbReference>
<dbReference type="OrthoDB" id="247013at2759"/>
<gene>
    <name evidence="2" type="ORF">CGOC_LOCUS208</name>
</gene>
<feature type="compositionally biased region" description="Basic and acidic residues" evidence="1">
    <location>
        <begin position="135"/>
        <end position="148"/>
    </location>
</feature>
<dbReference type="EMBL" id="UYRV01000266">
    <property type="protein sequence ID" value="VDK43689.1"/>
    <property type="molecule type" value="Genomic_DNA"/>
</dbReference>
<protein>
    <submittedName>
        <fullName evidence="2">Uncharacterized protein</fullName>
    </submittedName>
</protein>
<organism evidence="2 3">
    <name type="scientific">Cylicostephanus goldi</name>
    <name type="common">Nematode worm</name>
    <dbReference type="NCBI Taxonomy" id="71465"/>
    <lineage>
        <taxon>Eukaryota</taxon>
        <taxon>Metazoa</taxon>
        <taxon>Ecdysozoa</taxon>
        <taxon>Nematoda</taxon>
        <taxon>Chromadorea</taxon>
        <taxon>Rhabditida</taxon>
        <taxon>Rhabditina</taxon>
        <taxon>Rhabditomorpha</taxon>
        <taxon>Strongyloidea</taxon>
        <taxon>Strongylidae</taxon>
        <taxon>Cylicostephanus</taxon>
    </lineage>
</organism>
<dbReference type="AlphaFoldDB" id="A0A3P6Q5A2"/>
<dbReference type="Pfam" id="PF04641">
    <property type="entry name" value="Rtf2"/>
    <property type="match status" value="1"/>
</dbReference>
<evidence type="ECO:0000313" key="2">
    <source>
        <dbReference type="EMBL" id="VDK43689.1"/>
    </source>
</evidence>
<dbReference type="GO" id="GO:0005634">
    <property type="term" value="C:nucleus"/>
    <property type="evidence" value="ECO:0007669"/>
    <property type="project" value="TreeGrafter"/>
</dbReference>
<dbReference type="PANTHER" id="PTHR12775">
    <property type="entry name" value="PROTEIN C20ORF43 HOMOLOG"/>
    <property type="match status" value="1"/>
</dbReference>
<dbReference type="PANTHER" id="PTHR12775:SF0">
    <property type="entry name" value="REPLICATION TERMINATION FACTOR 2"/>
    <property type="match status" value="1"/>
</dbReference>
<feature type="compositionally biased region" description="Low complexity" evidence="1">
    <location>
        <begin position="112"/>
        <end position="121"/>
    </location>
</feature>
<name>A0A3P6Q5A2_CYLGO</name>
<dbReference type="Proteomes" id="UP000271889">
    <property type="component" value="Unassembled WGS sequence"/>
</dbReference>
<dbReference type="InterPro" id="IPR006735">
    <property type="entry name" value="Rtf2"/>
</dbReference>
<proteinExistence type="predicted"/>
<keyword evidence="3" id="KW-1185">Reference proteome</keyword>
<feature type="region of interest" description="Disordered" evidence="1">
    <location>
        <begin position="63"/>
        <end position="148"/>
    </location>
</feature>
<evidence type="ECO:0000313" key="3">
    <source>
        <dbReference type="Proteomes" id="UP000271889"/>
    </source>
</evidence>
<feature type="compositionally biased region" description="Basic and acidic residues" evidence="1">
    <location>
        <begin position="63"/>
        <end position="107"/>
    </location>
</feature>